<dbReference type="Proteomes" id="UP000254508">
    <property type="component" value="Chromosome"/>
</dbReference>
<dbReference type="KEGG" id="err:DVR09_00635"/>
<keyword evidence="1" id="KW-0472">Membrane</keyword>
<organism evidence="2 3">
    <name type="scientific">Erythrobacter aureus</name>
    <dbReference type="NCBI Taxonomy" id="2182384"/>
    <lineage>
        <taxon>Bacteria</taxon>
        <taxon>Pseudomonadati</taxon>
        <taxon>Pseudomonadota</taxon>
        <taxon>Alphaproteobacteria</taxon>
        <taxon>Sphingomonadales</taxon>
        <taxon>Erythrobacteraceae</taxon>
        <taxon>Erythrobacter/Porphyrobacter group</taxon>
        <taxon>Erythrobacter</taxon>
    </lineage>
</organism>
<dbReference type="OrthoDB" id="7405877at2"/>
<gene>
    <name evidence="2" type="ORF">DVR09_00635</name>
</gene>
<evidence type="ECO:0000313" key="3">
    <source>
        <dbReference type="Proteomes" id="UP000254508"/>
    </source>
</evidence>
<proteinExistence type="predicted"/>
<sequence length="177" mass="19951">MFGNVIELLFKREQTTGSVGRVNFKLWGKLEVTQDEQALIRRYRFDESILIGADDRHLLRGAVRLGAIVFVIAALLLTYLSSSGITGLVGGLAADAGAGYWQMNEKRETIFVKDLLHGRHFTCESVVELAKKEAWIEGACEMFRQVRESAKHWDGVERNTIEPLPKGLAREMILRAF</sequence>
<feature type="transmembrane region" description="Helical" evidence="1">
    <location>
        <begin position="62"/>
        <end position="80"/>
    </location>
</feature>
<name>A0A345YAT0_9SPHN</name>
<dbReference type="AlphaFoldDB" id="A0A345YAT0"/>
<keyword evidence="1" id="KW-1133">Transmembrane helix</keyword>
<evidence type="ECO:0000256" key="1">
    <source>
        <dbReference type="SAM" id="Phobius"/>
    </source>
</evidence>
<reference evidence="3" key="1">
    <citation type="submission" date="2018-07" db="EMBL/GenBank/DDBJ databases">
        <title>Genome sequence of Erythrobacter strain YH-07, an antagonistic bacterium isolated from Yellow Sea.</title>
        <authorList>
            <person name="Tang T."/>
            <person name="Liu Q."/>
            <person name="Sun X."/>
        </authorList>
    </citation>
    <scope>NUCLEOTIDE SEQUENCE [LARGE SCALE GENOMIC DNA]</scope>
    <source>
        <strain evidence="3">YH-07</strain>
    </source>
</reference>
<accession>A0A345YAT0</accession>
<evidence type="ECO:0000313" key="2">
    <source>
        <dbReference type="EMBL" id="AXK41032.1"/>
    </source>
</evidence>
<dbReference type="EMBL" id="CP031357">
    <property type="protein sequence ID" value="AXK41032.1"/>
    <property type="molecule type" value="Genomic_DNA"/>
</dbReference>
<protein>
    <submittedName>
        <fullName evidence="2">Uncharacterized protein</fullName>
    </submittedName>
</protein>
<keyword evidence="3" id="KW-1185">Reference proteome</keyword>
<keyword evidence="1" id="KW-0812">Transmembrane</keyword>